<dbReference type="EMBL" id="FPCH01000001">
    <property type="protein sequence ID" value="SFV25916.1"/>
    <property type="molecule type" value="Genomic_DNA"/>
</dbReference>
<dbReference type="AlphaFoldDB" id="A0A1I7MU82"/>
<gene>
    <name evidence="3" type="ORF">SAMN04488557_0243</name>
</gene>
<dbReference type="Gene3D" id="1.10.287.110">
    <property type="entry name" value="DnaJ domain"/>
    <property type="match status" value="1"/>
</dbReference>
<dbReference type="SMART" id="SM00271">
    <property type="entry name" value="DnaJ"/>
    <property type="match status" value="1"/>
</dbReference>
<evidence type="ECO:0000259" key="2">
    <source>
        <dbReference type="PROSITE" id="PS50076"/>
    </source>
</evidence>
<dbReference type="CDD" id="cd06257">
    <property type="entry name" value="DnaJ"/>
    <property type="match status" value="1"/>
</dbReference>
<dbReference type="PROSITE" id="PS50076">
    <property type="entry name" value="DNAJ_2"/>
    <property type="match status" value="1"/>
</dbReference>
<sequence length="432" mass="46436">MGALRCLASGLAVVCMVLGSGVVDADELVLPYSCTMDGGVPRLSPSEENTYRIIGPREDLAFPSCSGSAAWTCETMMIYKFSINCGGQRVAWSRVAASARALGVHLPDRLPAGYAPVSKLRGRFVFPGFAQTTMLPQVASQTLAADAVILPAALRSERGSDREAAPTQWVTVVDPEAASAVSPGSGNALKVAGVVSMLLASLMGACLVFVRRRQLASFEFLHFAAGAGSLPSRVWEFVAASFVRGAAAFRKSYESYEAASADYGEEGEDPNPLAQLHVRLHETELLVAGLPGDLLLRDVLASELDSLYDRASELGRRITQIGPEKLRSAIRTITRDLDRITRIAQGAAPASQDERAASQEPDAPSTIFEAYRILGLNPDAPDAAVKKIVDALRMSWHPDHARDEADRLYREQRIKQINAAWDLLKVRTAAAA</sequence>
<evidence type="ECO:0000256" key="1">
    <source>
        <dbReference type="SAM" id="SignalP"/>
    </source>
</evidence>
<dbReference type="InterPro" id="IPR001623">
    <property type="entry name" value="DnaJ_domain"/>
</dbReference>
<feature type="signal peptide" evidence="1">
    <location>
        <begin position="1"/>
        <end position="25"/>
    </location>
</feature>
<accession>A0A1I7MU82</accession>
<dbReference type="Pfam" id="PF00226">
    <property type="entry name" value="DnaJ"/>
    <property type="match status" value="1"/>
</dbReference>
<dbReference type="OrthoDB" id="7928794at2"/>
<organism evidence="3 4">
    <name type="scientific">Hyphomicrobium facile</name>
    <dbReference type="NCBI Taxonomy" id="51670"/>
    <lineage>
        <taxon>Bacteria</taxon>
        <taxon>Pseudomonadati</taxon>
        <taxon>Pseudomonadota</taxon>
        <taxon>Alphaproteobacteria</taxon>
        <taxon>Hyphomicrobiales</taxon>
        <taxon>Hyphomicrobiaceae</taxon>
        <taxon>Hyphomicrobium</taxon>
    </lineage>
</organism>
<name>A0A1I7MU82_9HYPH</name>
<feature type="chain" id="PRO_5011745816" evidence="1">
    <location>
        <begin position="26"/>
        <end position="432"/>
    </location>
</feature>
<dbReference type="STRING" id="51670.SAMN04488557_0243"/>
<evidence type="ECO:0000313" key="3">
    <source>
        <dbReference type="EMBL" id="SFV25916.1"/>
    </source>
</evidence>
<reference evidence="4" key="1">
    <citation type="submission" date="2016-10" db="EMBL/GenBank/DDBJ databases">
        <authorList>
            <person name="Varghese N."/>
            <person name="Submissions S."/>
        </authorList>
    </citation>
    <scope>NUCLEOTIDE SEQUENCE [LARGE SCALE GENOMIC DNA]</scope>
    <source>
        <strain evidence="4">DSM 1565</strain>
    </source>
</reference>
<keyword evidence="1" id="KW-0732">Signal</keyword>
<dbReference type="SUPFAM" id="SSF46565">
    <property type="entry name" value="Chaperone J-domain"/>
    <property type="match status" value="1"/>
</dbReference>
<proteinExistence type="predicted"/>
<evidence type="ECO:0000313" key="4">
    <source>
        <dbReference type="Proteomes" id="UP000199423"/>
    </source>
</evidence>
<protein>
    <submittedName>
        <fullName evidence="3">DnaJ domain-containing protein</fullName>
    </submittedName>
</protein>
<feature type="domain" description="J" evidence="2">
    <location>
        <begin position="369"/>
        <end position="429"/>
    </location>
</feature>
<dbReference type="InterPro" id="IPR036869">
    <property type="entry name" value="J_dom_sf"/>
</dbReference>
<dbReference type="Proteomes" id="UP000199423">
    <property type="component" value="Unassembled WGS sequence"/>
</dbReference>
<keyword evidence="4" id="KW-1185">Reference proteome</keyword>